<dbReference type="OrthoDB" id="122670at2"/>
<keyword evidence="2" id="KW-1185">Reference proteome</keyword>
<reference evidence="1 2" key="1">
    <citation type="submission" date="2006-12" db="EMBL/GenBank/DDBJ databases">
        <title>Complete sequence of Chlorobium phaeobacteroides DSM 266.</title>
        <authorList>
            <consortium name="US DOE Joint Genome Institute"/>
            <person name="Copeland A."/>
            <person name="Lucas S."/>
            <person name="Lapidus A."/>
            <person name="Barry K."/>
            <person name="Detter J.C."/>
            <person name="Glavina del Rio T."/>
            <person name="Hammon N."/>
            <person name="Israni S."/>
            <person name="Pitluck S."/>
            <person name="Goltsman E."/>
            <person name="Schmutz J."/>
            <person name="Larimer F."/>
            <person name="Land M."/>
            <person name="Hauser L."/>
            <person name="Mikhailova N."/>
            <person name="Li T."/>
            <person name="Overmann J."/>
            <person name="Bryant D.A."/>
            <person name="Richardson P."/>
        </authorList>
    </citation>
    <scope>NUCLEOTIDE SEQUENCE [LARGE SCALE GENOMIC DNA]</scope>
    <source>
        <strain evidence="1 2">DSM 266</strain>
    </source>
</reference>
<dbReference type="AlphaFoldDB" id="A1BFK1"/>
<dbReference type="RefSeq" id="WP_011745002.1">
    <property type="nucleotide sequence ID" value="NC_008639.1"/>
</dbReference>
<evidence type="ECO:0008006" key="3">
    <source>
        <dbReference type="Google" id="ProtNLM"/>
    </source>
</evidence>
<dbReference type="InterPro" id="IPR025427">
    <property type="entry name" value="DUF4160"/>
</dbReference>
<dbReference type="KEGG" id="cph:Cpha266_1141"/>
<gene>
    <name evidence="1" type="ordered locus">Cpha266_1141</name>
</gene>
<dbReference type="Pfam" id="PF13711">
    <property type="entry name" value="DUF4160"/>
    <property type="match status" value="1"/>
</dbReference>
<dbReference type="Proteomes" id="UP000008701">
    <property type="component" value="Chromosome"/>
</dbReference>
<dbReference type="HOGENOM" id="CLU_162083_0_0_10"/>
<name>A1BFK1_CHLPD</name>
<dbReference type="STRING" id="290317.Cpha266_1141"/>
<organism evidence="1 2">
    <name type="scientific">Chlorobium phaeobacteroides (strain DSM 266 / SMG 266 / 2430)</name>
    <dbReference type="NCBI Taxonomy" id="290317"/>
    <lineage>
        <taxon>Bacteria</taxon>
        <taxon>Pseudomonadati</taxon>
        <taxon>Chlorobiota</taxon>
        <taxon>Chlorobiia</taxon>
        <taxon>Chlorobiales</taxon>
        <taxon>Chlorobiaceae</taxon>
        <taxon>Chlorobium/Pelodictyon group</taxon>
        <taxon>Chlorobium</taxon>
    </lineage>
</organism>
<dbReference type="eggNOG" id="ENOG5032YDN">
    <property type="taxonomic scope" value="Bacteria"/>
</dbReference>
<evidence type="ECO:0000313" key="1">
    <source>
        <dbReference type="EMBL" id="ABL65178.1"/>
    </source>
</evidence>
<sequence length="82" mass="9742">MPEISRFLGIIISMYFDEHNPPHFHVQYNEYRASMDIRNLNITAGSIPAKVRGLVEEWAELHCDELLMMWETKDFHRIQPLV</sequence>
<protein>
    <recommendedName>
        <fullName evidence="3">Transcriptional regulator</fullName>
    </recommendedName>
</protein>
<proteinExistence type="predicted"/>
<dbReference type="EMBL" id="CP000492">
    <property type="protein sequence ID" value="ABL65178.1"/>
    <property type="molecule type" value="Genomic_DNA"/>
</dbReference>
<accession>A1BFK1</accession>
<evidence type="ECO:0000313" key="2">
    <source>
        <dbReference type="Proteomes" id="UP000008701"/>
    </source>
</evidence>